<dbReference type="SUPFAM" id="SSF47384">
    <property type="entry name" value="Homodimeric domain of signal transducing histidine kinase"/>
    <property type="match status" value="1"/>
</dbReference>
<dbReference type="STRING" id="1969733.B5V00_16500"/>
<dbReference type="AlphaFoldDB" id="A0A1X0XK04"/>
<dbReference type="PRINTS" id="PR00344">
    <property type="entry name" value="BCTRLSENSOR"/>
</dbReference>
<dbReference type="RefSeq" id="WP_085011909.1">
    <property type="nucleotide sequence ID" value="NZ_NAAD01000041.1"/>
</dbReference>
<dbReference type="EMBL" id="NAAD01000041">
    <property type="protein sequence ID" value="ORJ53224.1"/>
    <property type="molecule type" value="Genomic_DNA"/>
</dbReference>
<dbReference type="InterPro" id="IPR036890">
    <property type="entry name" value="HATPase_C_sf"/>
</dbReference>
<dbReference type="Pfam" id="PF02518">
    <property type="entry name" value="HATPase_c"/>
    <property type="match status" value="1"/>
</dbReference>
<dbReference type="InterPro" id="IPR004358">
    <property type="entry name" value="Sig_transdc_His_kin-like_C"/>
</dbReference>
<dbReference type="InterPro" id="IPR007892">
    <property type="entry name" value="CHASE4"/>
</dbReference>
<keyword evidence="3" id="KW-0597">Phosphoprotein</keyword>
<dbReference type="Gene3D" id="1.10.287.130">
    <property type="match status" value="1"/>
</dbReference>
<dbReference type="PANTHER" id="PTHR43065:SF42">
    <property type="entry name" value="TWO-COMPONENT SENSOR PPRA"/>
    <property type="match status" value="1"/>
</dbReference>
<evidence type="ECO:0000313" key="6">
    <source>
        <dbReference type="EMBL" id="ORJ53224.1"/>
    </source>
</evidence>
<sequence length="694" mass="77821">MRVIFRPDKIMLLLVLVLLLNLGLYQLSRKFYLENFTRLERQVLHDNLTRAFNAIYHDVDSLQLLAMDWAEWDDCYRYMVDRNPRFLVSNLSEGTLDGLQLNLLLLLDRDGNVVWKGEREADSSSLYPDSETVRLLVQSAKTLDHSSGEGVSGLFHAGNSLWMVALQPILDSRGTGPSRGTLIMGRRFSTASLASLSQRIHLDLQLEFWNPEQVERTRNRNPSRLVTGEDDLHIVSAPVDKKTIVGHALLFDIAGKFGPVLTMRMERRIYAEGERTAYTFLVWTLVFSLLSAALIYLIMDRLAQSAQLRQENEIRYRRLSSEFRTILDGIPNSISLINQQRQIVWANRAGGAAGPDRFAGRDNSGPVAMHQCSFAEERCPVCCVFRTGQPCEDIELEDGGRIQSVKAFPLKNLKGDGIRGVIRIASDVTEEYRLRTEHEQASRLAAVGELAAGVAHEINNPNGMIQMNLGLVADVWNDLQPLLDEAEEADPDLRLGGLGIVRLRQEFPELLQDMHHASLRIKGIVEDLKGFVRRQDDATLCEVDLNEVYRTAVRLLNNQIKKSGASFREVLADHLPMVYGQFRQLEQVVINLVMNACQAIEKPGALLEIRTWHDLAAGEVVLVVEDGGKGIAPADLERITDPFFTTRRTEGGTGLGLSVSGRIIKEHGGRLLFRSEVGKGTTAELRLPVAERDE</sequence>
<dbReference type="PROSITE" id="PS50109">
    <property type="entry name" value="HIS_KIN"/>
    <property type="match status" value="1"/>
</dbReference>
<dbReference type="GO" id="GO:0000155">
    <property type="term" value="F:phosphorelay sensor kinase activity"/>
    <property type="evidence" value="ECO:0007669"/>
    <property type="project" value="InterPro"/>
</dbReference>
<gene>
    <name evidence="6" type="ORF">B5V00_16500</name>
</gene>
<dbReference type="Pfam" id="PF08448">
    <property type="entry name" value="PAS_4"/>
    <property type="match status" value="1"/>
</dbReference>
<dbReference type="InterPro" id="IPR036097">
    <property type="entry name" value="HisK_dim/P_sf"/>
</dbReference>
<dbReference type="InterPro" id="IPR003594">
    <property type="entry name" value="HATPase_dom"/>
</dbReference>
<comment type="caution">
    <text evidence="6">The sequence shown here is derived from an EMBL/GenBank/DDBJ whole genome shotgun (WGS) entry which is preliminary data.</text>
</comment>
<name>A0A1X0XK04_9BACT</name>
<evidence type="ECO:0000259" key="5">
    <source>
        <dbReference type="PROSITE" id="PS50109"/>
    </source>
</evidence>
<dbReference type="SMART" id="SM00387">
    <property type="entry name" value="HATPase_c"/>
    <property type="match status" value="1"/>
</dbReference>
<feature type="transmembrane region" description="Helical" evidence="4">
    <location>
        <begin position="277"/>
        <end position="299"/>
    </location>
</feature>
<dbReference type="Gene3D" id="3.30.450.20">
    <property type="entry name" value="PAS domain"/>
    <property type="match status" value="1"/>
</dbReference>
<dbReference type="EC" id="2.7.13.3" evidence="2"/>
<dbReference type="OrthoDB" id="5291281at2"/>
<keyword evidence="4" id="KW-1133">Transmembrane helix</keyword>
<dbReference type="SUPFAM" id="SSF55874">
    <property type="entry name" value="ATPase domain of HSP90 chaperone/DNA topoisomerase II/histidine kinase"/>
    <property type="match status" value="1"/>
</dbReference>
<keyword evidence="4" id="KW-0812">Transmembrane</keyword>
<accession>A0A1X0XK04</accession>
<evidence type="ECO:0000256" key="1">
    <source>
        <dbReference type="ARBA" id="ARBA00000085"/>
    </source>
</evidence>
<dbReference type="CDD" id="cd00082">
    <property type="entry name" value="HisKA"/>
    <property type="match status" value="1"/>
</dbReference>
<comment type="catalytic activity">
    <reaction evidence="1">
        <text>ATP + protein L-histidine = ADP + protein N-phospho-L-histidine.</text>
        <dbReference type="EC" id="2.7.13.3"/>
    </reaction>
</comment>
<keyword evidence="4" id="KW-0472">Membrane</keyword>
<evidence type="ECO:0000256" key="2">
    <source>
        <dbReference type="ARBA" id="ARBA00012438"/>
    </source>
</evidence>
<dbReference type="Proteomes" id="UP000193136">
    <property type="component" value="Unassembled WGS sequence"/>
</dbReference>
<evidence type="ECO:0000313" key="7">
    <source>
        <dbReference type="Proteomes" id="UP000193136"/>
    </source>
</evidence>
<dbReference type="PANTHER" id="PTHR43065">
    <property type="entry name" value="SENSOR HISTIDINE KINASE"/>
    <property type="match status" value="1"/>
</dbReference>
<dbReference type="Pfam" id="PF05228">
    <property type="entry name" value="CHASE4"/>
    <property type="match status" value="1"/>
</dbReference>
<evidence type="ECO:0000256" key="3">
    <source>
        <dbReference type="ARBA" id="ARBA00022553"/>
    </source>
</evidence>
<dbReference type="InterPro" id="IPR005467">
    <property type="entry name" value="His_kinase_dom"/>
</dbReference>
<dbReference type="InterPro" id="IPR003661">
    <property type="entry name" value="HisK_dim/P_dom"/>
</dbReference>
<protein>
    <recommendedName>
        <fullName evidence="2">histidine kinase</fullName>
        <ecNumber evidence="2">2.7.13.3</ecNumber>
    </recommendedName>
</protein>
<organism evidence="6 7">
    <name type="scientific">Geothermobacter hydrogeniphilus</name>
    <dbReference type="NCBI Taxonomy" id="1969733"/>
    <lineage>
        <taxon>Bacteria</taxon>
        <taxon>Pseudomonadati</taxon>
        <taxon>Thermodesulfobacteriota</taxon>
        <taxon>Desulfuromonadia</taxon>
        <taxon>Desulfuromonadales</taxon>
        <taxon>Geothermobacteraceae</taxon>
        <taxon>Geothermobacter</taxon>
    </lineage>
</organism>
<dbReference type="Gene3D" id="3.30.565.10">
    <property type="entry name" value="Histidine kinase-like ATPase, C-terminal domain"/>
    <property type="match status" value="1"/>
</dbReference>
<feature type="domain" description="Histidine kinase" evidence="5">
    <location>
        <begin position="453"/>
        <end position="691"/>
    </location>
</feature>
<proteinExistence type="predicted"/>
<reference evidence="6 7" key="1">
    <citation type="submission" date="2017-03" db="EMBL/GenBank/DDBJ databases">
        <title>Genome sequence of Geothermobacter sp. EPR-M, Deep-Sea Iron Reducer.</title>
        <authorList>
            <person name="Tully B."/>
            <person name="Savalia P."/>
            <person name="Abuyen K."/>
            <person name="Baughan C."/>
            <person name="Romero E."/>
            <person name="Ronkowski C."/>
            <person name="Torres B."/>
            <person name="Tremblay J."/>
            <person name="Trujillo A."/>
            <person name="Tyler M."/>
            <person name="Perez-Rodriguez I."/>
            <person name="Amend J."/>
        </authorList>
    </citation>
    <scope>NUCLEOTIDE SEQUENCE [LARGE SCALE GENOMIC DNA]</scope>
    <source>
        <strain evidence="6 7">EPR-M</strain>
    </source>
</reference>
<evidence type="ECO:0000256" key="4">
    <source>
        <dbReference type="SAM" id="Phobius"/>
    </source>
</evidence>
<keyword evidence="7" id="KW-1185">Reference proteome</keyword>
<dbReference type="InterPro" id="IPR013656">
    <property type="entry name" value="PAS_4"/>
</dbReference>